<keyword evidence="6" id="KW-1185">Reference proteome</keyword>
<proteinExistence type="predicted"/>
<organism evidence="4 5">
    <name type="scientific">Halanaerobium congolense</name>
    <dbReference type="NCBI Taxonomy" id="54121"/>
    <lineage>
        <taxon>Bacteria</taxon>
        <taxon>Bacillati</taxon>
        <taxon>Bacillota</taxon>
        <taxon>Clostridia</taxon>
        <taxon>Halanaerobiales</taxon>
        <taxon>Halanaerobiaceae</taxon>
        <taxon>Halanaerobium</taxon>
    </lineage>
</organism>
<evidence type="ECO:0000313" key="6">
    <source>
        <dbReference type="Proteomes" id="UP000199519"/>
    </source>
</evidence>
<evidence type="ECO:0000256" key="1">
    <source>
        <dbReference type="SAM" id="Coils"/>
    </source>
</evidence>
<dbReference type="EMBL" id="FNBJ01000045">
    <property type="protein sequence ID" value="SDG08483.1"/>
    <property type="molecule type" value="Genomic_DNA"/>
</dbReference>
<evidence type="ECO:0000313" key="5">
    <source>
        <dbReference type="Proteomes" id="UP000198612"/>
    </source>
</evidence>
<feature type="compositionally biased region" description="Basic residues" evidence="2">
    <location>
        <begin position="807"/>
        <end position="821"/>
    </location>
</feature>
<evidence type="ECO:0000313" key="4">
    <source>
        <dbReference type="EMBL" id="SET18904.1"/>
    </source>
</evidence>
<feature type="coiled-coil region" evidence="1">
    <location>
        <begin position="521"/>
        <end position="555"/>
    </location>
</feature>
<dbReference type="Proteomes" id="UP000199519">
    <property type="component" value="Unassembled WGS sequence"/>
</dbReference>
<gene>
    <name evidence="3" type="ORF">SAMN04488598_1452</name>
    <name evidence="4" type="ORF">SAMN04515652_1372</name>
</gene>
<sequence length="821" mass="96181">MAAEKLGAYILDHDEKSFYIDGNTARKIEYSPQGVVIEGIENNINLLERDHNNYTDFKFSFDELNFKNEEEAIEQLQKLAKDIGEIEINNPKKSSWYKQIKPPAGFDNMKENQKEKVLKKILVENYKNDNKGIPELVNWKKGNKKTTGEEIIKIKIRRTYDRKVNLNDSIISIHTKSRDEISGKENYKVKPHIHLIVDKNKAFGKKYSKLKQELYKTLRKNNLTSSHNVDINRDRSSSNYKEYRVLKDRLSSFSWVVNKHEEGKYIVEQLKQYERNDKSVKLNNVEQKLNRYIELGGSYDFARKLQTNLKEKLNFEIDIKEPQGYKEASKNINQGNYKQIINEVRSQALNGERISERYKEFAKEVLNKDEVNIKELAAARGIQAAVKNRGYHLDKNFNKVIDRQKINRLCDKEIKTIDRLEKKERYNQVREKVKAREYLNQDKLRADLKAAGVEDCKKTFGASEVAVIFQGNEKYIRDNLKNDKFLAASEVKEEIEAMDIEITDSWKEKIADKIYKEQAPVAEKQQELKEIDKKLKNLEKQRAATRANLNRLQSTCKRIGFELKNLTNDHSRDELLDEINESSDKIKSGISILLAIYRHQAAASKFKKVKNIAKKESKSKVSDWNKYFDKQLKNIEIIEKTAAENNLNINKVKKLEEGYKITLKEDEIKFKIEDTEQAFNAYRVKEAYYKKINEADKQIKQYDKEFILDSNIDTMKKEIKKLEKQKGDVKTGGILGKITGKAKEAKAKRKAIEKQIAAKKSKLEQLDKRFNKLKKLKKKRLEYFKYVEAGRTKLKELKEKTKESKVKKINKKREKGHNLSR</sequence>
<dbReference type="Proteomes" id="UP000198612">
    <property type="component" value="Unassembled WGS sequence"/>
</dbReference>
<dbReference type="AlphaFoldDB" id="A0A1I0CHA9"/>
<reference evidence="5 6" key="1">
    <citation type="submission" date="2016-10" db="EMBL/GenBank/DDBJ databases">
        <authorList>
            <person name="Varghese N."/>
            <person name="Submissions S."/>
        </authorList>
    </citation>
    <scope>NUCLEOTIDE SEQUENCE [LARGE SCALE GENOMIC DNA]</scope>
    <source>
        <strain evidence="3 6">WG2</strain>
        <strain evidence="4 5">WG5</strain>
    </source>
</reference>
<dbReference type="EMBL" id="FOHG01000037">
    <property type="protein sequence ID" value="SET18904.1"/>
    <property type="molecule type" value="Genomic_DNA"/>
</dbReference>
<dbReference type="RefSeq" id="WP_089720726.1">
    <property type="nucleotide sequence ID" value="NZ_FNBJ01000045.1"/>
</dbReference>
<name>A0A1I0CHA9_9FIRM</name>
<keyword evidence="1" id="KW-0175">Coiled coil</keyword>
<evidence type="ECO:0000256" key="2">
    <source>
        <dbReference type="SAM" id="MobiDB-lite"/>
    </source>
</evidence>
<feature type="region of interest" description="Disordered" evidence="2">
    <location>
        <begin position="799"/>
        <end position="821"/>
    </location>
</feature>
<accession>A0A1I0CHA9</accession>
<protein>
    <submittedName>
        <fullName evidence="4">Uncharacterized protein</fullName>
    </submittedName>
</protein>
<evidence type="ECO:0000313" key="3">
    <source>
        <dbReference type="EMBL" id="SDG08483.1"/>
    </source>
</evidence>